<keyword evidence="1" id="KW-0479">Metal-binding</keyword>
<evidence type="ECO:0000313" key="5">
    <source>
        <dbReference type="EMBL" id="RXI03482.1"/>
    </source>
</evidence>
<proteinExistence type="predicted"/>
<keyword evidence="2" id="KW-0408">Iron</keyword>
<keyword evidence="3" id="KW-0411">Iron-sulfur</keyword>
<protein>
    <recommendedName>
        <fullName evidence="4">Aconitase/3-isopropylmalate dehydratase large subunit alpha/beta/alpha domain-containing protein</fullName>
    </recommendedName>
</protein>
<name>A0A498KDB9_MALDO</name>
<dbReference type="PANTHER" id="PTHR11670">
    <property type="entry name" value="ACONITASE/IRON-RESPONSIVE ELEMENT FAMILY MEMBER"/>
    <property type="match status" value="1"/>
</dbReference>
<accession>A0A498KDB9</accession>
<evidence type="ECO:0000256" key="2">
    <source>
        <dbReference type="ARBA" id="ARBA00023004"/>
    </source>
</evidence>
<dbReference type="Gene3D" id="3.30.499.10">
    <property type="entry name" value="Aconitase, domain 3"/>
    <property type="match status" value="1"/>
</dbReference>
<dbReference type="Pfam" id="PF00330">
    <property type="entry name" value="Aconitase"/>
    <property type="match status" value="1"/>
</dbReference>
<dbReference type="EMBL" id="RDQH01000329">
    <property type="protein sequence ID" value="RXI03482.1"/>
    <property type="molecule type" value="Genomic_DNA"/>
</dbReference>
<dbReference type="GO" id="GO:0051536">
    <property type="term" value="F:iron-sulfur cluster binding"/>
    <property type="evidence" value="ECO:0007669"/>
    <property type="project" value="UniProtKB-KW"/>
</dbReference>
<evidence type="ECO:0000256" key="1">
    <source>
        <dbReference type="ARBA" id="ARBA00022723"/>
    </source>
</evidence>
<feature type="domain" description="Aconitase/3-isopropylmalate dehydratase large subunit alpha/beta/alpha" evidence="4">
    <location>
        <begin position="40"/>
        <end position="160"/>
    </location>
</feature>
<dbReference type="SUPFAM" id="SSF53732">
    <property type="entry name" value="Aconitase iron-sulfur domain"/>
    <property type="match status" value="1"/>
</dbReference>
<dbReference type="InterPro" id="IPR015931">
    <property type="entry name" value="Acnase/IPM_dHydase_lsu_aba_1/3"/>
</dbReference>
<comment type="caution">
    <text evidence="5">The sequence shown here is derived from an EMBL/GenBank/DDBJ whole genome shotgun (WGS) entry which is preliminary data.</text>
</comment>
<dbReference type="InterPro" id="IPR006249">
    <property type="entry name" value="Aconitase/IRP2"/>
</dbReference>
<dbReference type="Proteomes" id="UP000290289">
    <property type="component" value="Chromosome 3"/>
</dbReference>
<dbReference type="InterPro" id="IPR001030">
    <property type="entry name" value="Acoase/IPM_deHydtase_lsu_aba"/>
</dbReference>
<dbReference type="AlphaFoldDB" id="A0A498KDB9"/>
<dbReference type="STRING" id="3750.A0A498KDB9"/>
<gene>
    <name evidence="5" type="ORF">DVH24_004134</name>
</gene>
<dbReference type="GO" id="GO:0046872">
    <property type="term" value="F:metal ion binding"/>
    <property type="evidence" value="ECO:0007669"/>
    <property type="project" value="UniProtKB-KW"/>
</dbReference>
<keyword evidence="6" id="KW-1185">Reference proteome</keyword>
<dbReference type="InterPro" id="IPR036008">
    <property type="entry name" value="Aconitase_4Fe-4S_dom"/>
</dbReference>
<sequence length="167" mass="19128">MIPESLRLILLYRFPYSIKILLESAIRNCDNFQVTKEDVEKIVDWENTSPKQVEVPFKPARVLLQDFTGVPAVIDLACIRDALKKLGKDPNKINPLVPVDLVLDHSVQVDVARTENALRENMELEFERNKERFAFLKWGASAFHNMLVVPPGCGIVHQVKKLAVWHE</sequence>
<evidence type="ECO:0000259" key="4">
    <source>
        <dbReference type="Pfam" id="PF00330"/>
    </source>
</evidence>
<reference evidence="5 6" key="1">
    <citation type="submission" date="2018-10" db="EMBL/GenBank/DDBJ databases">
        <title>A high-quality apple genome assembly.</title>
        <authorList>
            <person name="Hu J."/>
        </authorList>
    </citation>
    <scope>NUCLEOTIDE SEQUENCE [LARGE SCALE GENOMIC DNA]</scope>
    <source>
        <strain evidence="6">cv. HFTH1</strain>
        <tissue evidence="5">Young leaf</tissue>
    </source>
</reference>
<evidence type="ECO:0000256" key="3">
    <source>
        <dbReference type="ARBA" id="ARBA00023014"/>
    </source>
</evidence>
<evidence type="ECO:0000313" key="6">
    <source>
        <dbReference type="Proteomes" id="UP000290289"/>
    </source>
</evidence>
<organism evidence="5 6">
    <name type="scientific">Malus domestica</name>
    <name type="common">Apple</name>
    <name type="synonym">Pyrus malus</name>
    <dbReference type="NCBI Taxonomy" id="3750"/>
    <lineage>
        <taxon>Eukaryota</taxon>
        <taxon>Viridiplantae</taxon>
        <taxon>Streptophyta</taxon>
        <taxon>Embryophyta</taxon>
        <taxon>Tracheophyta</taxon>
        <taxon>Spermatophyta</taxon>
        <taxon>Magnoliopsida</taxon>
        <taxon>eudicotyledons</taxon>
        <taxon>Gunneridae</taxon>
        <taxon>Pentapetalae</taxon>
        <taxon>rosids</taxon>
        <taxon>fabids</taxon>
        <taxon>Rosales</taxon>
        <taxon>Rosaceae</taxon>
        <taxon>Amygdaloideae</taxon>
        <taxon>Maleae</taxon>
        <taxon>Malus</taxon>
    </lineage>
</organism>